<evidence type="ECO:0000313" key="2">
    <source>
        <dbReference type="EMBL" id="KZS07724.1"/>
    </source>
</evidence>
<protein>
    <submittedName>
        <fullName evidence="2">Uncharacterized protein</fullName>
    </submittedName>
</protein>
<dbReference type="Proteomes" id="UP000076858">
    <property type="component" value="Unassembled WGS sequence"/>
</dbReference>
<name>A0A162D6V1_9CRUS</name>
<gene>
    <name evidence="2" type="ORF">APZ42_028503</name>
</gene>
<organism evidence="2 3">
    <name type="scientific">Daphnia magna</name>
    <dbReference type="NCBI Taxonomy" id="35525"/>
    <lineage>
        <taxon>Eukaryota</taxon>
        <taxon>Metazoa</taxon>
        <taxon>Ecdysozoa</taxon>
        <taxon>Arthropoda</taxon>
        <taxon>Crustacea</taxon>
        <taxon>Branchiopoda</taxon>
        <taxon>Diplostraca</taxon>
        <taxon>Cladocera</taxon>
        <taxon>Anomopoda</taxon>
        <taxon>Daphniidae</taxon>
        <taxon>Daphnia</taxon>
    </lineage>
</organism>
<dbReference type="AlphaFoldDB" id="A0A162D6V1"/>
<proteinExistence type="predicted"/>
<keyword evidence="1" id="KW-1133">Transmembrane helix</keyword>
<comment type="caution">
    <text evidence="2">The sequence shown here is derived from an EMBL/GenBank/DDBJ whole genome shotgun (WGS) entry which is preliminary data.</text>
</comment>
<dbReference type="EMBL" id="LRGB01002433">
    <property type="protein sequence ID" value="KZS07724.1"/>
    <property type="molecule type" value="Genomic_DNA"/>
</dbReference>
<keyword evidence="1" id="KW-0472">Membrane</keyword>
<reference evidence="2 3" key="1">
    <citation type="submission" date="2016-03" db="EMBL/GenBank/DDBJ databases">
        <title>EvidentialGene: Evidence-directed Construction of Genes on Genomes.</title>
        <authorList>
            <person name="Gilbert D.G."/>
            <person name="Choi J.-H."/>
            <person name="Mockaitis K."/>
            <person name="Colbourne J."/>
            <person name="Pfrender M."/>
        </authorList>
    </citation>
    <scope>NUCLEOTIDE SEQUENCE [LARGE SCALE GENOMIC DNA]</scope>
    <source>
        <strain evidence="2 3">Xinb3</strain>
        <tissue evidence="2">Complete organism</tissue>
    </source>
</reference>
<evidence type="ECO:0000256" key="1">
    <source>
        <dbReference type="SAM" id="Phobius"/>
    </source>
</evidence>
<sequence length="63" mass="7436">MQVSSIINETQLRSTKLRYSSLLLLLLLFNGGRIMKTHFTILFIWRIIFKKKKNVLIENGLSR</sequence>
<keyword evidence="3" id="KW-1185">Reference proteome</keyword>
<evidence type="ECO:0000313" key="3">
    <source>
        <dbReference type="Proteomes" id="UP000076858"/>
    </source>
</evidence>
<feature type="transmembrane region" description="Helical" evidence="1">
    <location>
        <begin position="22"/>
        <end position="45"/>
    </location>
</feature>
<keyword evidence="1" id="KW-0812">Transmembrane</keyword>
<accession>A0A162D6V1</accession>